<evidence type="ECO:0000256" key="1">
    <source>
        <dbReference type="ARBA" id="ARBA00004196"/>
    </source>
</evidence>
<evidence type="ECO:0000256" key="11">
    <source>
        <dbReference type="ARBA" id="ARBA00033775"/>
    </source>
</evidence>
<protein>
    <recommendedName>
        <fullName evidence="10 13">Deferrochelatase</fullName>
        <ecNumber evidence="13">1.11.1.-</ecNumber>
    </recommendedName>
    <alternativeName>
        <fullName evidence="11 13">Peroxidase EfeB</fullName>
    </alternativeName>
</protein>
<keyword evidence="5" id="KW-0732">Signal</keyword>
<comment type="similarity">
    <text evidence="9 13">Belongs to the DyP-type peroxidase family.</text>
</comment>
<dbReference type="PROSITE" id="PS51404">
    <property type="entry name" value="DYP_PEROXIDASE"/>
    <property type="match status" value="1"/>
</dbReference>
<feature type="domain" description="Dyp-type peroxidase N-terminal" evidence="15">
    <location>
        <begin position="99"/>
        <end position="260"/>
    </location>
</feature>
<organism evidence="17 18">
    <name type="scientific">Plantibacter cousiniae</name>
    <name type="common">nom. nud.</name>
    <dbReference type="NCBI Taxonomy" id="199709"/>
    <lineage>
        <taxon>Bacteria</taxon>
        <taxon>Bacillati</taxon>
        <taxon>Actinomycetota</taxon>
        <taxon>Actinomycetes</taxon>
        <taxon>Micrococcales</taxon>
        <taxon>Microbacteriaceae</taxon>
        <taxon>Plantibacter</taxon>
    </lineage>
</organism>
<dbReference type="Pfam" id="PF20628">
    <property type="entry name" value="Dyp_perox_C"/>
    <property type="match status" value="1"/>
</dbReference>
<keyword evidence="8" id="KW-0456">Lyase</keyword>
<comment type="cofactor">
    <cofactor evidence="13">
        <name>heme b</name>
        <dbReference type="ChEBI" id="CHEBI:60344"/>
    </cofactor>
    <text evidence="13">Binds 1 heme b (iron(II)-protoporphyrin IX) group non-covalently per subunit.</text>
</comment>
<evidence type="ECO:0000256" key="3">
    <source>
        <dbReference type="ARBA" id="ARBA00022617"/>
    </source>
</evidence>
<keyword evidence="3 13" id="KW-0349">Heme</keyword>
<keyword evidence="4 13" id="KW-0479">Metal-binding</keyword>
<dbReference type="InterPro" id="IPR048328">
    <property type="entry name" value="Dyp_perox_C"/>
</dbReference>
<comment type="catalytic activity">
    <reaction evidence="12">
        <text>heme b + 2 H(+) = protoporphyrin IX + Fe(2+)</text>
        <dbReference type="Rhea" id="RHEA:22584"/>
        <dbReference type="ChEBI" id="CHEBI:15378"/>
        <dbReference type="ChEBI" id="CHEBI:29033"/>
        <dbReference type="ChEBI" id="CHEBI:57306"/>
        <dbReference type="ChEBI" id="CHEBI:60344"/>
        <dbReference type="EC" id="4.98.1.1"/>
    </reaction>
    <physiologicalReaction direction="left-to-right" evidence="12">
        <dbReference type="Rhea" id="RHEA:22585"/>
    </physiologicalReaction>
</comment>
<reference evidence="17 18" key="1">
    <citation type="submission" date="2017-02" db="EMBL/GenBank/DDBJ databases">
        <authorList>
            <person name="Varghese N."/>
            <person name="Submissions S."/>
        </authorList>
    </citation>
    <scope>NUCLEOTIDE SEQUENCE [LARGE SCALE GENOMIC DNA]</scope>
    <source>
        <strain evidence="17 18">VKM Ac-1787</strain>
    </source>
</reference>
<feature type="compositionally biased region" description="Low complexity" evidence="14">
    <location>
        <begin position="1"/>
        <end position="30"/>
    </location>
</feature>
<keyword evidence="7 13" id="KW-0408">Iron</keyword>
<evidence type="ECO:0000256" key="7">
    <source>
        <dbReference type="ARBA" id="ARBA00023004"/>
    </source>
</evidence>
<gene>
    <name evidence="17" type="ORF">SAMN06295973_1730</name>
</gene>
<evidence type="ECO:0000256" key="5">
    <source>
        <dbReference type="ARBA" id="ARBA00022729"/>
    </source>
</evidence>
<dbReference type="InterPro" id="IPR006311">
    <property type="entry name" value="TAT_signal"/>
</dbReference>
<evidence type="ECO:0000256" key="4">
    <source>
        <dbReference type="ARBA" id="ARBA00022723"/>
    </source>
</evidence>
<dbReference type="Proteomes" id="UP000190827">
    <property type="component" value="Unassembled WGS sequence"/>
</dbReference>
<dbReference type="InterPro" id="IPR006314">
    <property type="entry name" value="Dyp_peroxidase"/>
</dbReference>
<dbReference type="PANTHER" id="PTHR30521:SF4">
    <property type="entry name" value="DEFERROCHELATASE"/>
    <property type="match status" value="1"/>
</dbReference>
<evidence type="ECO:0000259" key="15">
    <source>
        <dbReference type="Pfam" id="PF04261"/>
    </source>
</evidence>
<comment type="caution">
    <text evidence="17">The sequence shown here is derived from an EMBL/GenBank/DDBJ whole genome shotgun (WGS) entry which is preliminary data.</text>
</comment>
<comment type="function">
    <text evidence="13">Involved in the recovery of exogenous heme iron. Extracts iron from heme while preserving the protoporphyrin ring intact.</text>
</comment>
<evidence type="ECO:0000256" key="14">
    <source>
        <dbReference type="SAM" id="MobiDB-lite"/>
    </source>
</evidence>
<feature type="domain" description="Dyp-type peroxidase C-terminal" evidence="16">
    <location>
        <begin position="272"/>
        <end position="453"/>
    </location>
</feature>
<dbReference type="SUPFAM" id="SSF54909">
    <property type="entry name" value="Dimeric alpha+beta barrel"/>
    <property type="match status" value="1"/>
</dbReference>
<keyword evidence="2 13" id="KW-0575">Peroxidase</keyword>
<keyword evidence="18" id="KW-1185">Reference proteome</keyword>
<evidence type="ECO:0000256" key="9">
    <source>
        <dbReference type="ARBA" id="ARBA00025737"/>
    </source>
</evidence>
<comment type="subcellular location">
    <subcellularLocation>
        <location evidence="1">Cell envelope</location>
    </subcellularLocation>
</comment>
<accession>A0ABY1LKF1</accession>
<evidence type="ECO:0000313" key="18">
    <source>
        <dbReference type="Proteomes" id="UP000190827"/>
    </source>
</evidence>
<dbReference type="RefSeq" id="WP_079705535.1">
    <property type="nucleotide sequence ID" value="NZ_FUZO01000001.1"/>
</dbReference>
<proteinExistence type="inferred from homology"/>
<dbReference type="EMBL" id="FUZO01000001">
    <property type="protein sequence ID" value="SKC53173.1"/>
    <property type="molecule type" value="Genomic_DNA"/>
</dbReference>
<dbReference type="InterPro" id="IPR048327">
    <property type="entry name" value="Dyp_perox_N"/>
</dbReference>
<dbReference type="InterPro" id="IPR006313">
    <property type="entry name" value="EfeB/EfeN"/>
</dbReference>
<dbReference type="PANTHER" id="PTHR30521">
    <property type="entry name" value="DEFERROCHELATASE/PEROXIDASE"/>
    <property type="match status" value="1"/>
</dbReference>
<dbReference type="EC" id="1.11.1.-" evidence="13"/>
<keyword evidence="6 13" id="KW-0560">Oxidoreductase</keyword>
<dbReference type="Pfam" id="PF04261">
    <property type="entry name" value="Dyp_perox_N"/>
    <property type="match status" value="1"/>
</dbReference>
<evidence type="ECO:0000256" key="2">
    <source>
        <dbReference type="ARBA" id="ARBA00022559"/>
    </source>
</evidence>
<name>A0ABY1LKF1_9MICO</name>
<sequence length="465" mass="48650">MTEHTPPTTPAPETGATPTAPGPEAGSTPTAPEPGAASAPPNDAPRRGLSRRALFGLAGAGAAGLAAGAGATAAITAAVSASASAAGVTTVYPFNGAHQSGITTPAQDRLHFAAYDVSAGTTREELIELLQDWSVAAARMTQGKEVADGGAVDGSPLAPPVDTGEALGLPASGLTITFGFGPTLFTAEDGTDRFGIADRRPAELEKLPRFTGDNLQAGLTGGDLCIQACADDPQVAVHAIRNLSRIAFGRASIRWSQLGFGRTSSTSTSQVTPRNLFGFKDGTANVKSEETKTVEEQVWVQDGDSAAWLSGGSYLVVRKIRMIIETWDRAQLQEQERVIGRSKGEGAPLSGGKEFTEPDFDAVGATDQPLIDKHSHVRLAHPTQLKGTKLLRRGYNFVDGNDDLGRLNAGLFFMSYQRSPKQFIDVQRALATDALNEYIKHVGSAIFAVPPGASKDGWVGETLFA</sequence>
<dbReference type="InterPro" id="IPR011008">
    <property type="entry name" value="Dimeric_a/b-barrel"/>
</dbReference>
<dbReference type="PROSITE" id="PS51318">
    <property type="entry name" value="TAT"/>
    <property type="match status" value="1"/>
</dbReference>
<feature type="region of interest" description="Disordered" evidence="14">
    <location>
        <begin position="1"/>
        <end position="48"/>
    </location>
</feature>
<dbReference type="NCBIfam" id="TIGR01412">
    <property type="entry name" value="tat_substr_1"/>
    <property type="match status" value="1"/>
</dbReference>
<evidence type="ECO:0000256" key="6">
    <source>
        <dbReference type="ARBA" id="ARBA00023002"/>
    </source>
</evidence>
<evidence type="ECO:0000256" key="13">
    <source>
        <dbReference type="RuleBase" id="RU365017"/>
    </source>
</evidence>
<evidence type="ECO:0000256" key="8">
    <source>
        <dbReference type="ARBA" id="ARBA00023239"/>
    </source>
</evidence>
<evidence type="ECO:0000313" key="17">
    <source>
        <dbReference type="EMBL" id="SKC53173.1"/>
    </source>
</evidence>
<dbReference type="NCBIfam" id="TIGR01413">
    <property type="entry name" value="Dyp_perox_fam"/>
    <property type="match status" value="1"/>
</dbReference>
<evidence type="ECO:0000259" key="16">
    <source>
        <dbReference type="Pfam" id="PF20628"/>
    </source>
</evidence>
<evidence type="ECO:0000256" key="12">
    <source>
        <dbReference type="ARBA" id="ARBA00048856"/>
    </source>
</evidence>
<evidence type="ECO:0000256" key="10">
    <source>
        <dbReference type="ARBA" id="ARBA00033771"/>
    </source>
</evidence>